<feature type="binding site" evidence="9">
    <location>
        <position position="167"/>
    </location>
    <ligand>
        <name>2-[(2R,5Z)-2-carboxy-4-methylthiazol-5(2H)-ylidene]ethyl phosphate</name>
        <dbReference type="ChEBI" id="CHEBI:62899"/>
    </ligand>
</feature>
<feature type="binding site" evidence="9">
    <location>
        <position position="137"/>
    </location>
    <ligand>
        <name>4-amino-2-methyl-5-(diphosphooxymethyl)pyrimidine</name>
        <dbReference type="ChEBI" id="CHEBI:57841"/>
    </ligand>
</feature>
<accession>A0A1I6ISP4</accession>
<evidence type="ECO:0000256" key="10">
    <source>
        <dbReference type="RuleBase" id="RU003826"/>
    </source>
</evidence>
<keyword evidence="5 9" id="KW-0784">Thiamine biosynthesis</keyword>
<feature type="binding site" evidence="9">
    <location>
        <begin position="134"/>
        <end position="136"/>
    </location>
    <ligand>
        <name>2-[(2R,5Z)-2-carboxy-4-methylthiazol-5(2H)-ylidene]ethyl phosphate</name>
        <dbReference type="ChEBI" id="CHEBI:62899"/>
    </ligand>
</feature>
<comment type="function">
    <text evidence="9">Condenses 4-methyl-5-(beta-hydroxyethyl)thiazole monophosphate (THZ-P) and 2-methyl-4-amino-5-hydroxymethyl pyrimidine pyrophosphate (HMP-PP) to form thiamine monophosphate (TMP).</text>
</comment>
<reference evidence="14" key="1">
    <citation type="submission" date="2016-10" db="EMBL/GenBank/DDBJ databases">
        <authorList>
            <person name="Varghese N."/>
            <person name="Submissions S."/>
        </authorList>
    </citation>
    <scope>NUCLEOTIDE SEQUENCE [LARGE SCALE GENOMIC DNA]</scope>
    <source>
        <strain evidence="14">CGMCC 1.7736</strain>
    </source>
</reference>
<proteinExistence type="inferred from homology"/>
<dbReference type="GO" id="GO:0009228">
    <property type="term" value="P:thiamine biosynthetic process"/>
    <property type="evidence" value="ECO:0007669"/>
    <property type="project" value="UniProtKB-KW"/>
</dbReference>
<feature type="binding site" evidence="9">
    <location>
        <position position="69"/>
    </location>
    <ligand>
        <name>4-amino-2-methyl-5-(diphosphooxymethyl)pyrimidine</name>
        <dbReference type="ChEBI" id="CHEBI:57841"/>
    </ligand>
</feature>
<comment type="catalytic activity">
    <reaction evidence="8 9 10">
        <text>2-[(2R,5Z)-2-carboxy-4-methylthiazol-5(2H)-ylidene]ethyl phosphate + 4-amino-2-methyl-5-(diphosphooxymethyl)pyrimidine + 2 H(+) = thiamine phosphate + CO2 + diphosphate</text>
        <dbReference type="Rhea" id="RHEA:47844"/>
        <dbReference type="ChEBI" id="CHEBI:15378"/>
        <dbReference type="ChEBI" id="CHEBI:16526"/>
        <dbReference type="ChEBI" id="CHEBI:33019"/>
        <dbReference type="ChEBI" id="CHEBI:37575"/>
        <dbReference type="ChEBI" id="CHEBI:57841"/>
        <dbReference type="ChEBI" id="CHEBI:62899"/>
        <dbReference type="EC" id="2.5.1.3"/>
    </reaction>
</comment>
<evidence type="ECO:0000259" key="12">
    <source>
        <dbReference type="Pfam" id="PF02581"/>
    </source>
</evidence>
<comment type="catalytic activity">
    <reaction evidence="7 9 10">
        <text>2-(2-carboxy-4-methylthiazol-5-yl)ethyl phosphate + 4-amino-2-methyl-5-(diphosphooxymethyl)pyrimidine + 2 H(+) = thiamine phosphate + CO2 + diphosphate</text>
        <dbReference type="Rhea" id="RHEA:47848"/>
        <dbReference type="ChEBI" id="CHEBI:15378"/>
        <dbReference type="ChEBI" id="CHEBI:16526"/>
        <dbReference type="ChEBI" id="CHEBI:33019"/>
        <dbReference type="ChEBI" id="CHEBI:37575"/>
        <dbReference type="ChEBI" id="CHEBI:57841"/>
        <dbReference type="ChEBI" id="CHEBI:62890"/>
        <dbReference type="EC" id="2.5.1.3"/>
    </reaction>
</comment>
<dbReference type="SUPFAM" id="SSF51391">
    <property type="entry name" value="Thiamin phosphate synthase"/>
    <property type="match status" value="1"/>
</dbReference>
<dbReference type="InterPro" id="IPR013785">
    <property type="entry name" value="Aldolase_TIM"/>
</dbReference>
<dbReference type="HAMAP" id="MF_00097">
    <property type="entry name" value="TMP_synthase"/>
    <property type="match status" value="1"/>
</dbReference>
<feature type="binding site" evidence="9">
    <location>
        <position position="89"/>
    </location>
    <ligand>
        <name>Mg(2+)</name>
        <dbReference type="ChEBI" id="CHEBI:18420"/>
    </ligand>
</feature>
<comment type="similarity">
    <text evidence="9 10">Belongs to the thiamine-phosphate synthase family.</text>
</comment>
<keyword evidence="4 9" id="KW-0460">Magnesium</keyword>
<dbReference type="NCBIfam" id="TIGR00693">
    <property type="entry name" value="thiE"/>
    <property type="match status" value="1"/>
</dbReference>
<feature type="domain" description="Thiamine phosphate synthase/TenI" evidence="12">
    <location>
        <begin position="8"/>
        <end position="190"/>
    </location>
</feature>
<evidence type="ECO:0000313" key="14">
    <source>
        <dbReference type="Proteomes" id="UP000198531"/>
    </source>
</evidence>
<evidence type="ECO:0000256" key="6">
    <source>
        <dbReference type="ARBA" id="ARBA00047334"/>
    </source>
</evidence>
<evidence type="ECO:0000256" key="9">
    <source>
        <dbReference type="HAMAP-Rule" id="MF_00097"/>
    </source>
</evidence>
<feature type="binding site" evidence="9">
    <location>
        <position position="108"/>
    </location>
    <ligand>
        <name>4-amino-2-methyl-5-(diphosphooxymethyl)pyrimidine</name>
        <dbReference type="ChEBI" id="CHEBI:57841"/>
    </ligand>
</feature>
<dbReference type="EC" id="2.5.1.3" evidence="9"/>
<dbReference type="STRING" id="553469.SAMN04487947_3658"/>
<evidence type="ECO:0000256" key="2">
    <source>
        <dbReference type="ARBA" id="ARBA00022679"/>
    </source>
</evidence>
<comment type="pathway">
    <text evidence="1 9 11">Cofactor biosynthesis; thiamine diphosphate biosynthesis; thiamine phosphate from 4-amino-2-methyl-5-diphosphomethylpyrimidine and 4-methyl-5-(2-phosphoethyl)-thiazole: step 1/1.</text>
</comment>
<dbReference type="InterPro" id="IPR036206">
    <property type="entry name" value="ThiamineP_synth_sf"/>
</dbReference>
<dbReference type="Pfam" id="PF02581">
    <property type="entry name" value="TMP-TENI"/>
    <property type="match status" value="1"/>
</dbReference>
<dbReference type="GO" id="GO:0009229">
    <property type="term" value="P:thiamine diphosphate biosynthetic process"/>
    <property type="evidence" value="ECO:0007669"/>
    <property type="project" value="UniProtKB-UniRule"/>
</dbReference>
<comment type="catalytic activity">
    <reaction evidence="6 9 10">
        <text>4-methyl-5-(2-phosphooxyethyl)-thiazole + 4-amino-2-methyl-5-(diphosphooxymethyl)pyrimidine + H(+) = thiamine phosphate + diphosphate</text>
        <dbReference type="Rhea" id="RHEA:22328"/>
        <dbReference type="ChEBI" id="CHEBI:15378"/>
        <dbReference type="ChEBI" id="CHEBI:33019"/>
        <dbReference type="ChEBI" id="CHEBI:37575"/>
        <dbReference type="ChEBI" id="CHEBI:57841"/>
        <dbReference type="ChEBI" id="CHEBI:58296"/>
        <dbReference type="EC" id="2.5.1.3"/>
    </reaction>
</comment>
<name>A0A1I6ISP4_9EURY</name>
<evidence type="ECO:0000256" key="8">
    <source>
        <dbReference type="ARBA" id="ARBA00047883"/>
    </source>
</evidence>
<dbReference type="GO" id="GO:0004789">
    <property type="term" value="F:thiamine-phosphate diphosphorylase activity"/>
    <property type="evidence" value="ECO:0007669"/>
    <property type="project" value="UniProtKB-UniRule"/>
</dbReference>
<keyword evidence="14" id="KW-1185">Reference proteome</keyword>
<dbReference type="AlphaFoldDB" id="A0A1I6ISP4"/>
<dbReference type="Gene3D" id="3.20.20.70">
    <property type="entry name" value="Aldolase class I"/>
    <property type="match status" value="1"/>
</dbReference>
<evidence type="ECO:0000313" key="13">
    <source>
        <dbReference type="EMBL" id="SFR69659.1"/>
    </source>
</evidence>
<dbReference type="UniPathway" id="UPA00060">
    <property type="reaction ID" value="UER00141"/>
</dbReference>
<gene>
    <name evidence="9" type="primary">thiE</name>
    <name evidence="13" type="ORF">SAMN04487947_3658</name>
</gene>
<dbReference type="InterPro" id="IPR022998">
    <property type="entry name" value="ThiamineP_synth_TenI"/>
</dbReference>
<evidence type="ECO:0000256" key="3">
    <source>
        <dbReference type="ARBA" id="ARBA00022723"/>
    </source>
</evidence>
<protein>
    <recommendedName>
        <fullName evidence="9">Thiamine-phosphate synthase</fullName>
        <shortName evidence="9">TP synthase</shortName>
        <shortName evidence="9">TPS</shortName>
        <ecNumber evidence="9">2.5.1.3</ecNumber>
    </recommendedName>
    <alternativeName>
        <fullName evidence="9">Thiamine-phosphate pyrophosphorylase</fullName>
        <shortName evidence="9">TMP pyrophosphorylase</shortName>
        <shortName evidence="9">TMP-PPase</shortName>
    </alternativeName>
</protein>
<evidence type="ECO:0000256" key="5">
    <source>
        <dbReference type="ARBA" id="ARBA00022977"/>
    </source>
</evidence>
<evidence type="ECO:0000256" key="1">
    <source>
        <dbReference type="ARBA" id="ARBA00005165"/>
    </source>
</evidence>
<sequence length="216" mass="22208">MNIPMRTYLVTQGDRSGARGTADVVRAAIDGGVDVVQLREKHATARERYELGLELRDLTREAGVAFVVNDRVDIAAAVDADGVHLGDEDLPVSVASDHLGEEAIVGRSVSTPEAAREAERAGADYLGVGAVFATGTKDVADDEAEIGTARLADVAAAVDIPVVGIGGITADNARAVAEAGASGVAVVSAITDADDPAAATRRLRRAVDEGRGRVAR</sequence>
<dbReference type="EMBL" id="FOYT01000004">
    <property type="protein sequence ID" value="SFR69659.1"/>
    <property type="molecule type" value="Genomic_DNA"/>
</dbReference>
<evidence type="ECO:0000256" key="7">
    <source>
        <dbReference type="ARBA" id="ARBA00047851"/>
    </source>
</evidence>
<keyword evidence="3 9" id="KW-0479">Metal-binding</keyword>
<dbReference type="GO" id="GO:0000287">
    <property type="term" value="F:magnesium ion binding"/>
    <property type="evidence" value="ECO:0007669"/>
    <property type="project" value="UniProtKB-UniRule"/>
</dbReference>
<comment type="cofactor">
    <cofactor evidence="9">
        <name>Mg(2+)</name>
        <dbReference type="ChEBI" id="CHEBI:18420"/>
    </cofactor>
    <text evidence="9">Binds 1 Mg(2+) ion per subunit.</text>
</comment>
<organism evidence="13 14">
    <name type="scientific">Halogeometricum rufum</name>
    <dbReference type="NCBI Taxonomy" id="553469"/>
    <lineage>
        <taxon>Archaea</taxon>
        <taxon>Methanobacteriati</taxon>
        <taxon>Methanobacteriota</taxon>
        <taxon>Stenosarchaea group</taxon>
        <taxon>Halobacteria</taxon>
        <taxon>Halobacteriales</taxon>
        <taxon>Haloferacaceae</taxon>
        <taxon>Halogeometricum</taxon>
    </lineage>
</organism>
<evidence type="ECO:0000256" key="4">
    <source>
        <dbReference type="ARBA" id="ARBA00022842"/>
    </source>
</evidence>
<feature type="binding site" evidence="9">
    <location>
        <begin position="37"/>
        <end position="41"/>
    </location>
    <ligand>
        <name>4-amino-2-methyl-5-(diphosphooxymethyl)pyrimidine</name>
        <dbReference type="ChEBI" id="CHEBI:57841"/>
    </ligand>
</feature>
<feature type="binding site" evidence="9">
    <location>
        <begin position="187"/>
        <end position="188"/>
    </location>
    <ligand>
        <name>2-[(2R,5Z)-2-carboxy-4-methylthiazol-5(2H)-ylidene]ethyl phosphate</name>
        <dbReference type="ChEBI" id="CHEBI:62899"/>
    </ligand>
</feature>
<dbReference type="FunFam" id="3.20.20.70:FF:000096">
    <property type="entry name" value="Thiamine-phosphate synthase"/>
    <property type="match status" value="1"/>
</dbReference>
<dbReference type="RefSeq" id="WP_089810316.1">
    <property type="nucleotide sequence ID" value="NZ_FOYT01000004.1"/>
</dbReference>
<dbReference type="PANTHER" id="PTHR20857:SF15">
    <property type="entry name" value="THIAMINE-PHOSPHATE SYNTHASE"/>
    <property type="match status" value="1"/>
</dbReference>
<keyword evidence="2 9" id="KW-0808">Transferase</keyword>
<dbReference type="InterPro" id="IPR034291">
    <property type="entry name" value="TMP_synthase"/>
</dbReference>
<dbReference type="PANTHER" id="PTHR20857">
    <property type="entry name" value="THIAMINE-PHOSPHATE PYROPHOSPHORYLASE"/>
    <property type="match status" value="1"/>
</dbReference>
<dbReference type="CDD" id="cd00564">
    <property type="entry name" value="TMP_TenI"/>
    <property type="match status" value="1"/>
</dbReference>
<evidence type="ECO:0000256" key="11">
    <source>
        <dbReference type="RuleBase" id="RU004253"/>
    </source>
</evidence>
<dbReference type="Proteomes" id="UP000198531">
    <property type="component" value="Unassembled WGS sequence"/>
</dbReference>
<feature type="binding site" evidence="9">
    <location>
        <position position="70"/>
    </location>
    <ligand>
        <name>Mg(2+)</name>
        <dbReference type="ChEBI" id="CHEBI:18420"/>
    </ligand>
</feature>
<dbReference type="GO" id="GO:0005737">
    <property type="term" value="C:cytoplasm"/>
    <property type="evidence" value="ECO:0007669"/>
    <property type="project" value="TreeGrafter"/>
</dbReference>